<dbReference type="PANTHER" id="PTHR12789">
    <property type="entry name" value="DENSITY-REGULATED PROTEIN HOMOLOG"/>
    <property type="match status" value="1"/>
</dbReference>
<dbReference type="InterPro" id="IPR046447">
    <property type="entry name" value="DENR_C"/>
</dbReference>
<dbReference type="GO" id="GO:0003743">
    <property type="term" value="F:translation initiation factor activity"/>
    <property type="evidence" value="ECO:0007669"/>
    <property type="project" value="InterPro"/>
</dbReference>
<dbReference type="Gene3D" id="3.30.780.10">
    <property type="entry name" value="SUI1-like domain"/>
    <property type="match status" value="1"/>
</dbReference>
<dbReference type="CDD" id="cd11607">
    <property type="entry name" value="DENR_C"/>
    <property type="match status" value="1"/>
</dbReference>
<protein>
    <recommendedName>
        <fullName evidence="2">SUI1 domain-containing protein</fullName>
    </recommendedName>
</protein>
<dbReference type="OrthoDB" id="277199at2759"/>
<dbReference type="InterPro" id="IPR001950">
    <property type="entry name" value="SUI1"/>
</dbReference>
<dbReference type="InterPro" id="IPR036877">
    <property type="entry name" value="SUI1_dom_sf"/>
</dbReference>
<dbReference type="InterPro" id="IPR050318">
    <property type="entry name" value="DENR/SUI1_TIF"/>
</dbReference>
<organism evidence="3 4">
    <name type="scientific">Desmophyllum pertusum</name>
    <dbReference type="NCBI Taxonomy" id="174260"/>
    <lineage>
        <taxon>Eukaryota</taxon>
        <taxon>Metazoa</taxon>
        <taxon>Cnidaria</taxon>
        <taxon>Anthozoa</taxon>
        <taxon>Hexacorallia</taxon>
        <taxon>Scleractinia</taxon>
        <taxon>Caryophylliina</taxon>
        <taxon>Caryophylliidae</taxon>
        <taxon>Desmophyllum</taxon>
    </lineage>
</organism>
<dbReference type="Pfam" id="PF01253">
    <property type="entry name" value="SUI1"/>
    <property type="match status" value="1"/>
</dbReference>
<name>A0A9W9ZTX8_9CNID</name>
<dbReference type="PROSITE" id="PS50296">
    <property type="entry name" value="SUI1"/>
    <property type="match status" value="1"/>
</dbReference>
<comment type="caution">
    <text evidence="3">The sequence shown here is derived from an EMBL/GenBank/DDBJ whole genome shotgun (WGS) entry which is preliminary data.</text>
</comment>
<sequence length="160" mass="17608">MAEEDSDVATENRTKTDKKIEYPLEVQYCGVCSLPLEYCEYSSDHAKCKEWLKENIPDLFDALVNQAADQLADVDVGDGAGKKKQTRGGKGVVRVPKKKNVTKKVALSRAQRNKKKYVTVVTGLGTFDIDPKKAAKVFANKYSCGSSVTGPDEIVIQEMS</sequence>
<keyword evidence="4" id="KW-1185">Reference proteome</keyword>
<accession>A0A9W9ZTX8</accession>
<dbReference type="GO" id="GO:0003729">
    <property type="term" value="F:mRNA binding"/>
    <property type="evidence" value="ECO:0007669"/>
    <property type="project" value="TreeGrafter"/>
</dbReference>
<dbReference type="AlphaFoldDB" id="A0A9W9ZTX8"/>
<dbReference type="EMBL" id="MU825874">
    <property type="protein sequence ID" value="KAJ7387008.1"/>
    <property type="molecule type" value="Genomic_DNA"/>
</dbReference>
<evidence type="ECO:0000256" key="1">
    <source>
        <dbReference type="ARBA" id="ARBA00007514"/>
    </source>
</evidence>
<dbReference type="GO" id="GO:0001731">
    <property type="term" value="P:formation of translation preinitiation complex"/>
    <property type="evidence" value="ECO:0007669"/>
    <property type="project" value="TreeGrafter"/>
</dbReference>
<feature type="domain" description="SUI1" evidence="2">
    <location>
        <begin position="105"/>
        <end position="157"/>
    </location>
</feature>
<dbReference type="PANTHER" id="PTHR12789:SF0">
    <property type="entry name" value="DENSITY-REGULATED PROTEIN"/>
    <property type="match status" value="1"/>
</dbReference>
<proteinExistence type="inferred from homology"/>
<dbReference type="Pfam" id="PF21023">
    <property type="entry name" value="DENR_N"/>
    <property type="match status" value="1"/>
</dbReference>
<dbReference type="Proteomes" id="UP001163046">
    <property type="component" value="Unassembled WGS sequence"/>
</dbReference>
<dbReference type="SUPFAM" id="SSF55159">
    <property type="entry name" value="eIF1-like"/>
    <property type="match status" value="1"/>
</dbReference>
<dbReference type="GO" id="GO:0002188">
    <property type="term" value="P:translation reinitiation"/>
    <property type="evidence" value="ECO:0007669"/>
    <property type="project" value="TreeGrafter"/>
</dbReference>
<comment type="similarity">
    <text evidence="1">Belongs to the DENR family.</text>
</comment>
<evidence type="ECO:0000313" key="4">
    <source>
        <dbReference type="Proteomes" id="UP001163046"/>
    </source>
</evidence>
<reference evidence="3" key="1">
    <citation type="submission" date="2023-01" db="EMBL/GenBank/DDBJ databases">
        <title>Genome assembly of the deep-sea coral Lophelia pertusa.</title>
        <authorList>
            <person name="Herrera S."/>
            <person name="Cordes E."/>
        </authorList>
    </citation>
    <scope>NUCLEOTIDE SEQUENCE</scope>
    <source>
        <strain evidence="3">USNM1676648</strain>
        <tissue evidence="3">Polyp</tissue>
    </source>
</reference>
<evidence type="ECO:0000313" key="3">
    <source>
        <dbReference type="EMBL" id="KAJ7387008.1"/>
    </source>
</evidence>
<gene>
    <name evidence="3" type="ORF">OS493_003971</name>
</gene>
<dbReference type="InterPro" id="IPR048517">
    <property type="entry name" value="DENR_N"/>
</dbReference>
<evidence type="ECO:0000259" key="2">
    <source>
        <dbReference type="PROSITE" id="PS50296"/>
    </source>
</evidence>